<dbReference type="Gene3D" id="3.40.50.1820">
    <property type="entry name" value="alpha/beta hydrolase"/>
    <property type="match status" value="1"/>
</dbReference>
<feature type="chain" id="PRO_5019548946" description="Serine aminopeptidase S33 domain-containing protein" evidence="1">
    <location>
        <begin position="23"/>
        <end position="458"/>
    </location>
</feature>
<dbReference type="Proteomes" id="UP000284892">
    <property type="component" value="Unassembled WGS sequence"/>
</dbReference>
<dbReference type="SUPFAM" id="SSF50156">
    <property type="entry name" value="PDZ domain-like"/>
    <property type="match status" value="1"/>
</dbReference>
<dbReference type="InterPro" id="IPR053145">
    <property type="entry name" value="AB_hydrolase_Est10"/>
</dbReference>
<dbReference type="PANTHER" id="PTHR43265:SF1">
    <property type="entry name" value="ESTERASE ESTD"/>
    <property type="match status" value="1"/>
</dbReference>
<dbReference type="GO" id="GO:0052689">
    <property type="term" value="F:carboxylic ester hydrolase activity"/>
    <property type="evidence" value="ECO:0007669"/>
    <property type="project" value="TreeGrafter"/>
</dbReference>
<evidence type="ECO:0000256" key="1">
    <source>
        <dbReference type="SAM" id="SignalP"/>
    </source>
</evidence>
<sequence>MLNKKTLALCVLMLSFTVLHFAQQLKRKATLGVRLAPLTEEMKKSSKYTGDGIYVEAVNPNGSAGLLKLPSGAILQRVNGQTLKSRAELRPILDELREDNELSLTYFFNNQSKTIKGKALGKPVEVHSNANVHYDAVAYKDNLLRSILYTPKGINNAPVVFYLQGYTCQSIEYPNKNPIKELINGWISSGFAVYLIEKPGSGDSKSKIACKDIDFNQEKLAFNSAYKNLLKNKLIDSNNIFLFGHSMGGVTAPILANQQPPKGIITFGTVGKNWYEYMKDVFTEQQELFGAQKEQIAENAKQNIPFITDMMINKKSNIEMINNEVYKEYLTNQNLIGQLKKGYYLGRSYKFWASLGDIDIPKAWKSVNTNVLVMHGEFDIQAIHKRYAEIIVDMVNNNHGKAKFALLKNTDHVLLKFNSMQENIDTLNSGNYRSYMRNNFNPEVTSVSVKWMQSIINN</sequence>
<dbReference type="SUPFAM" id="SSF53474">
    <property type="entry name" value="alpha/beta-Hydrolases"/>
    <property type="match status" value="1"/>
</dbReference>
<dbReference type="RefSeq" id="WP_120201150.1">
    <property type="nucleotide sequence ID" value="NZ_RAQJ01000003.1"/>
</dbReference>
<keyword evidence="4" id="KW-1185">Reference proteome</keyword>
<dbReference type="Pfam" id="PF12146">
    <property type="entry name" value="Hydrolase_4"/>
    <property type="match status" value="1"/>
</dbReference>
<dbReference type="InterPro" id="IPR036034">
    <property type="entry name" value="PDZ_sf"/>
</dbReference>
<dbReference type="InterPro" id="IPR029058">
    <property type="entry name" value="AB_hydrolase_fold"/>
</dbReference>
<dbReference type="EMBL" id="RAQJ01000003">
    <property type="protein sequence ID" value="RKE94806.1"/>
    <property type="molecule type" value="Genomic_DNA"/>
</dbReference>
<reference evidence="3 4" key="1">
    <citation type="submission" date="2018-09" db="EMBL/GenBank/DDBJ databases">
        <title>Genomic Encyclopedia of Archaeal and Bacterial Type Strains, Phase II (KMG-II): from individual species to whole genera.</title>
        <authorList>
            <person name="Goeker M."/>
        </authorList>
    </citation>
    <scope>NUCLEOTIDE SEQUENCE [LARGE SCALE GENOMIC DNA]</scope>
    <source>
        <strain evidence="3 4">DSM 26283</strain>
    </source>
</reference>
<keyword evidence="1" id="KW-0732">Signal</keyword>
<dbReference type="AlphaFoldDB" id="A0A420DKM2"/>
<gene>
    <name evidence="3" type="ORF">BXY80_1819</name>
</gene>
<name>A0A420DKM2_9FLAO</name>
<dbReference type="InterPro" id="IPR022742">
    <property type="entry name" value="Hydrolase_4"/>
</dbReference>
<protein>
    <recommendedName>
        <fullName evidence="2">Serine aminopeptidase S33 domain-containing protein</fullName>
    </recommendedName>
</protein>
<dbReference type="PANTHER" id="PTHR43265">
    <property type="entry name" value="ESTERASE ESTD"/>
    <property type="match status" value="1"/>
</dbReference>
<evidence type="ECO:0000313" key="4">
    <source>
        <dbReference type="Proteomes" id="UP000284892"/>
    </source>
</evidence>
<feature type="signal peptide" evidence="1">
    <location>
        <begin position="1"/>
        <end position="22"/>
    </location>
</feature>
<accession>A0A420DKM2</accession>
<evidence type="ECO:0000313" key="3">
    <source>
        <dbReference type="EMBL" id="RKE94806.1"/>
    </source>
</evidence>
<dbReference type="OrthoDB" id="9809549at2"/>
<evidence type="ECO:0000259" key="2">
    <source>
        <dbReference type="Pfam" id="PF12146"/>
    </source>
</evidence>
<organism evidence="3 4">
    <name type="scientific">Ichthyenterobacterium magnum</name>
    <dbReference type="NCBI Taxonomy" id="1230530"/>
    <lineage>
        <taxon>Bacteria</taxon>
        <taxon>Pseudomonadati</taxon>
        <taxon>Bacteroidota</taxon>
        <taxon>Flavobacteriia</taxon>
        <taxon>Flavobacteriales</taxon>
        <taxon>Flavobacteriaceae</taxon>
        <taxon>Ichthyenterobacterium</taxon>
    </lineage>
</organism>
<dbReference type="Gene3D" id="2.30.42.10">
    <property type="match status" value="1"/>
</dbReference>
<feature type="domain" description="Serine aminopeptidase S33" evidence="2">
    <location>
        <begin position="181"/>
        <end position="337"/>
    </location>
</feature>
<comment type="caution">
    <text evidence="3">The sequence shown here is derived from an EMBL/GenBank/DDBJ whole genome shotgun (WGS) entry which is preliminary data.</text>
</comment>
<proteinExistence type="predicted"/>